<evidence type="ECO:0000313" key="2">
    <source>
        <dbReference type="EMBL" id="KAF1838402.1"/>
    </source>
</evidence>
<feature type="compositionally biased region" description="Low complexity" evidence="1">
    <location>
        <begin position="54"/>
        <end position="63"/>
    </location>
</feature>
<accession>A0A6A5KQS2</accession>
<organism evidence="2 3">
    <name type="scientific">Decorospora gaudefroyi</name>
    <dbReference type="NCBI Taxonomy" id="184978"/>
    <lineage>
        <taxon>Eukaryota</taxon>
        <taxon>Fungi</taxon>
        <taxon>Dikarya</taxon>
        <taxon>Ascomycota</taxon>
        <taxon>Pezizomycotina</taxon>
        <taxon>Dothideomycetes</taxon>
        <taxon>Pleosporomycetidae</taxon>
        <taxon>Pleosporales</taxon>
        <taxon>Pleosporineae</taxon>
        <taxon>Pleosporaceae</taxon>
        <taxon>Decorospora</taxon>
    </lineage>
</organism>
<feature type="region of interest" description="Disordered" evidence="1">
    <location>
        <begin position="419"/>
        <end position="441"/>
    </location>
</feature>
<feature type="region of interest" description="Disordered" evidence="1">
    <location>
        <begin position="514"/>
        <end position="542"/>
    </location>
</feature>
<protein>
    <submittedName>
        <fullName evidence="2">Uncharacterized protein</fullName>
    </submittedName>
</protein>
<evidence type="ECO:0000256" key="1">
    <source>
        <dbReference type="SAM" id="MobiDB-lite"/>
    </source>
</evidence>
<evidence type="ECO:0000313" key="3">
    <source>
        <dbReference type="Proteomes" id="UP000800040"/>
    </source>
</evidence>
<keyword evidence="3" id="KW-1185">Reference proteome</keyword>
<feature type="compositionally biased region" description="Polar residues" evidence="1">
    <location>
        <begin position="232"/>
        <end position="251"/>
    </location>
</feature>
<name>A0A6A5KQS2_9PLEO</name>
<reference evidence="2" key="1">
    <citation type="submission" date="2020-01" db="EMBL/GenBank/DDBJ databases">
        <authorList>
            <consortium name="DOE Joint Genome Institute"/>
            <person name="Haridas S."/>
            <person name="Albert R."/>
            <person name="Binder M."/>
            <person name="Bloem J."/>
            <person name="Labutti K."/>
            <person name="Salamov A."/>
            <person name="Andreopoulos B."/>
            <person name="Baker S.E."/>
            <person name="Barry K."/>
            <person name="Bills G."/>
            <person name="Bluhm B.H."/>
            <person name="Cannon C."/>
            <person name="Castanera R."/>
            <person name="Culley D.E."/>
            <person name="Daum C."/>
            <person name="Ezra D."/>
            <person name="Gonzalez J.B."/>
            <person name="Henrissat B."/>
            <person name="Kuo A."/>
            <person name="Liang C."/>
            <person name="Lipzen A."/>
            <person name="Lutzoni F."/>
            <person name="Magnuson J."/>
            <person name="Mondo S."/>
            <person name="Nolan M."/>
            <person name="Ohm R."/>
            <person name="Pangilinan J."/>
            <person name="Park H.-J."/>
            <person name="Ramirez L."/>
            <person name="Alfaro M."/>
            <person name="Sun H."/>
            <person name="Tritt A."/>
            <person name="Yoshinaga Y."/>
            <person name="Zwiers L.-H."/>
            <person name="Turgeon B.G."/>
            <person name="Goodwin S.B."/>
            <person name="Spatafora J.W."/>
            <person name="Crous P.W."/>
            <person name="Grigoriev I.V."/>
        </authorList>
    </citation>
    <scope>NUCLEOTIDE SEQUENCE</scope>
    <source>
        <strain evidence="2">P77</strain>
    </source>
</reference>
<feature type="region of interest" description="Disordered" evidence="1">
    <location>
        <begin position="555"/>
        <end position="603"/>
    </location>
</feature>
<proteinExistence type="predicted"/>
<feature type="region of interest" description="Disordered" evidence="1">
    <location>
        <begin position="209"/>
        <end position="253"/>
    </location>
</feature>
<feature type="compositionally biased region" description="Low complexity" evidence="1">
    <location>
        <begin position="375"/>
        <end position="397"/>
    </location>
</feature>
<feature type="region of interest" description="Disordered" evidence="1">
    <location>
        <begin position="363"/>
        <end position="397"/>
    </location>
</feature>
<dbReference type="OrthoDB" id="5402147at2759"/>
<feature type="region of interest" description="Disordered" evidence="1">
    <location>
        <begin position="472"/>
        <end position="501"/>
    </location>
</feature>
<dbReference type="EMBL" id="ML975252">
    <property type="protein sequence ID" value="KAF1838402.1"/>
    <property type="molecule type" value="Genomic_DNA"/>
</dbReference>
<gene>
    <name evidence="2" type="ORF">BDW02DRAFT_489002</name>
</gene>
<sequence length="603" mass="67151">MAFIQQHRPQSSRQTPYHAPEPAAEATTTSLQLQRPLDQSEEWVLFSPIAPSATTRTHTTSTERTPRTAGLSRFSEFGSLDTAAQSDQDDDAGTFLGTEAELDSLDDGLHAFHEPSEYGAPTRRLQESGDTVLPTHDGLGEFEPHATMEEHMWQFERPRRRVARRRSSLQRHFTRLDDTEEVNNEQEKRQRIEKWRLEQSKALLEEIEKETRRRRRMSMVSATRNRADSMHQDSTSTAPQTARSVSDAQSESSEEGTEILSFWQRITRRVIRDLIGLDEDTLSVIFGESLPEEATTLKPGSPVDFSADKALQDAGVNTSAFSDDTWQTKLLERVAQELGTLVNQLSEHPGAFSTYQRTQSIPDYAGLTPIPPTPTLSSNLASSRPLSSQPSISPASAQFAPTFPLQTSHIYSEASLWGIEEEPTERSPTDSPHAAPTTSITDDLAREREYWEKEIDVKMIFNFLMKRFSSRRSSISSQQPTPSPPQPRRAASVPSIGTDDNMNSARRAAMIRQYHPLVNRTTDDTRLPTSSASHHTRETSAASRRYASYYASGNALRERSKLRSSSSCASQSTKKSKRSGGSGRNYWDLGGSVGSGSLVAGEA</sequence>
<feature type="compositionally biased region" description="Low complexity" evidence="1">
    <location>
        <begin position="20"/>
        <end position="29"/>
    </location>
</feature>
<feature type="region of interest" description="Disordered" evidence="1">
    <location>
        <begin position="1"/>
        <end position="73"/>
    </location>
</feature>
<feature type="compositionally biased region" description="Low complexity" evidence="1">
    <location>
        <begin position="563"/>
        <end position="573"/>
    </location>
</feature>
<dbReference type="Proteomes" id="UP000800040">
    <property type="component" value="Unassembled WGS sequence"/>
</dbReference>
<dbReference type="AlphaFoldDB" id="A0A6A5KQS2"/>